<name>A0A814DNK3_9BILA</name>
<dbReference type="Gene3D" id="3.60.10.10">
    <property type="entry name" value="Endonuclease/exonuclease/phosphatase"/>
    <property type="match status" value="1"/>
</dbReference>
<dbReference type="InterPro" id="IPR036691">
    <property type="entry name" value="Endo/exonu/phosph_ase_sf"/>
</dbReference>
<organism evidence="3 4">
    <name type="scientific">Brachionus calyciflorus</name>
    <dbReference type="NCBI Taxonomy" id="104777"/>
    <lineage>
        <taxon>Eukaryota</taxon>
        <taxon>Metazoa</taxon>
        <taxon>Spiralia</taxon>
        <taxon>Gnathifera</taxon>
        <taxon>Rotifera</taxon>
        <taxon>Eurotatoria</taxon>
        <taxon>Monogononta</taxon>
        <taxon>Pseudotrocha</taxon>
        <taxon>Ploima</taxon>
        <taxon>Brachionidae</taxon>
        <taxon>Brachionus</taxon>
    </lineage>
</organism>
<evidence type="ECO:0000313" key="3">
    <source>
        <dbReference type="EMBL" id="CAF0957339.1"/>
    </source>
</evidence>
<dbReference type="InterPro" id="IPR005135">
    <property type="entry name" value="Endo/exonuclease/phosphatase"/>
</dbReference>
<reference evidence="3" key="1">
    <citation type="submission" date="2021-02" db="EMBL/GenBank/DDBJ databases">
        <authorList>
            <person name="Nowell W R."/>
        </authorList>
    </citation>
    <scope>NUCLEOTIDE SEQUENCE</scope>
    <source>
        <strain evidence="3">Ploen Becks lab</strain>
    </source>
</reference>
<evidence type="ECO:0000256" key="1">
    <source>
        <dbReference type="SAM" id="MobiDB-lite"/>
    </source>
</evidence>
<accession>A0A814DNK3</accession>
<dbReference type="Proteomes" id="UP000663879">
    <property type="component" value="Unassembled WGS sequence"/>
</dbReference>
<evidence type="ECO:0000259" key="2">
    <source>
        <dbReference type="Pfam" id="PF14529"/>
    </source>
</evidence>
<dbReference type="AlphaFoldDB" id="A0A814DNK3"/>
<keyword evidence="4" id="KW-1185">Reference proteome</keyword>
<evidence type="ECO:0000313" key="4">
    <source>
        <dbReference type="Proteomes" id="UP000663879"/>
    </source>
</evidence>
<dbReference type="GO" id="GO:0003824">
    <property type="term" value="F:catalytic activity"/>
    <property type="evidence" value="ECO:0007669"/>
    <property type="project" value="InterPro"/>
</dbReference>
<protein>
    <recommendedName>
        <fullName evidence="2">Endonuclease/exonuclease/phosphatase domain-containing protein</fullName>
    </recommendedName>
</protein>
<dbReference type="SUPFAM" id="SSF56219">
    <property type="entry name" value="DNase I-like"/>
    <property type="match status" value="1"/>
</dbReference>
<dbReference type="EMBL" id="CAJNOC010002905">
    <property type="protein sequence ID" value="CAF0957339.1"/>
    <property type="molecule type" value="Genomic_DNA"/>
</dbReference>
<proteinExistence type="predicted"/>
<comment type="caution">
    <text evidence="3">The sequence shown here is derived from an EMBL/GenBank/DDBJ whole genome shotgun (WGS) entry which is preliminary data.</text>
</comment>
<feature type="compositionally biased region" description="Polar residues" evidence="1">
    <location>
        <begin position="24"/>
        <end position="36"/>
    </location>
</feature>
<dbReference type="Pfam" id="PF14529">
    <property type="entry name" value="Exo_endo_phos_2"/>
    <property type="match status" value="1"/>
</dbReference>
<feature type="region of interest" description="Disordered" evidence="1">
    <location>
        <begin position="16"/>
        <end position="42"/>
    </location>
</feature>
<sequence>MINQAFHTRDYYPELGAATHHQSRPLSSIVNKQTRPSPYDAPTRNHINATLTPQMYLNSYHIPTFPINQPMLPINMQPNRATPNYATQVGFNSSNDINHPQQNQNQYPQINHEEQTVDNTYNRATGQTFTLKFISNKKFNEKFRDYYFLEDYIKEIKLNLSLLTIYINKKDELIIKTDKQEDVLELKAVTSNEEKYKCLEFGHNSANCNNKTKCLRWSGIDHIHKTCKITDANKFKCANCGGNHAACSKTCPELIKAVDEKKRGGVALGVNDSLKCKKIDLEEFVKTNEKDEKIGLEIELENKEALAIFSYYLSPNSTLNNEFFEKAKNKYKNLLIIGDLNCINQAWFCKNNNLNGINLEKIVDKLNLFVLNNEKATYKRSDNILDLSICSNNLIKFFSEYKVIDSNLSEHNTTLNIFKNLNQCQGTQKVSKIDWVKFIKILEKDVEINFYPLNPVTLDKAAAEYIENLQKAIEKATVSFEIEDNIVNIDIDIAEAFAESLAKTFTDQFCKNYDLTEQEERRL</sequence>
<gene>
    <name evidence="3" type="ORF">OXX778_LOCUS14263</name>
</gene>
<dbReference type="OrthoDB" id="7616876at2759"/>
<feature type="domain" description="Endonuclease/exonuclease/phosphatase" evidence="2">
    <location>
        <begin position="307"/>
        <end position="413"/>
    </location>
</feature>